<keyword evidence="2" id="KW-0680">Restriction system</keyword>
<comment type="caution">
    <text evidence="5">The sequence shown here is derived from an EMBL/GenBank/DDBJ whole genome shotgun (WGS) entry which is preliminary data.</text>
</comment>
<keyword evidence="5" id="KW-0378">Hydrolase</keyword>
<dbReference type="InterPro" id="IPR052021">
    <property type="entry name" value="Type-I_RS_S_subunit"/>
</dbReference>
<comment type="similarity">
    <text evidence="1">Belongs to the type-I restriction system S methylase family.</text>
</comment>
<evidence type="ECO:0000256" key="3">
    <source>
        <dbReference type="ARBA" id="ARBA00023125"/>
    </source>
</evidence>
<evidence type="ECO:0000259" key="4">
    <source>
        <dbReference type="Pfam" id="PF01420"/>
    </source>
</evidence>
<feature type="non-terminal residue" evidence="5">
    <location>
        <position position="1"/>
    </location>
</feature>
<reference evidence="5 6" key="1">
    <citation type="submission" date="2024-11" db="EMBL/GenBank/DDBJ databases">
        <authorList>
            <person name="Heng Y.C."/>
            <person name="Lim A.C.H."/>
            <person name="Lee J.K.Y."/>
            <person name="Kittelmann S."/>
        </authorList>
    </citation>
    <scope>NUCLEOTIDE SEQUENCE [LARGE SCALE GENOMIC DNA]</scope>
    <source>
        <strain evidence="5 6">WILCCON 0269</strain>
    </source>
</reference>
<feature type="domain" description="Type I restriction modification DNA specificity" evidence="4">
    <location>
        <begin position="1"/>
        <end position="81"/>
    </location>
</feature>
<dbReference type="PANTHER" id="PTHR30408">
    <property type="entry name" value="TYPE-1 RESTRICTION ENZYME ECOKI SPECIFICITY PROTEIN"/>
    <property type="match status" value="1"/>
</dbReference>
<feature type="non-terminal residue" evidence="5">
    <location>
        <position position="310"/>
    </location>
</feature>
<gene>
    <name evidence="5" type="ORF">ACJDU8_25540</name>
</gene>
<dbReference type="GO" id="GO:0004519">
    <property type="term" value="F:endonuclease activity"/>
    <property type="evidence" value="ECO:0007669"/>
    <property type="project" value="UniProtKB-KW"/>
</dbReference>
<evidence type="ECO:0000256" key="1">
    <source>
        <dbReference type="ARBA" id="ARBA00010923"/>
    </source>
</evidence>
<keyword evidence="5" id="KW-0540">Nuclease</keyword>
<organism evidence="5 6">
    <name type="scientific">Candidatus Clostridium eludens</name>
    <dbReference type="NCBI Taxonomy" id="3381663"/>
    <lineage>
        <taxon>Bacteria</taxon>
        <taxon>Bacillati</taxon>
        <taxon>Bacillota</taxon>
        <taxon>Clostridia</taxon>
        <taxon>Eubacteriales</taxon>
        <taxon>Clostridiaceae</taxon>
        <taxon>Clostridium</taxon>
    </lineage>
</organism>
<dbReference type="EMBL" id="JBJHZX010000130">
    <property type="protein sequence ID" value="MFL0198883.1"/>
    <property type="molecule type" value="Genomic_DNA"/>
</dbReference>
<dbReference type="SUPFAM" id="SSF116734">
    <property type="entry name" value="DNA methylase specificity domain"/>
    <property type="match status" value="2"/>
</dbReference>
<keyword evidence="3" id="KW-0238">DNA-binding</keyword>
<protein>
    <submittedName>
        <fullName evidence="5">Restriction endonuclease subunit S</fullName>
        <ecNumber evidence="5">3.1.21.-</ecNumber>
    </submittedName>
</protein>
<dbReference type="InterPro" id="IPR000055">
    <property type="entry name" value="Restrct_endonuc_typeI_TRD"/>
</dbReference>
<dbReference type="Gene3D" id="3.90.220.20">
    <property type="entry name" value="DNA methylase specificity domains"/>
    <property type="match status" value="2"/>
</dbReference>
<dbReference type="Proteomes" id="UP001623660">
    <property type="component" value="Unassembled WGS sequence"/>
</dbReference>
<proteinExistence type="inferred from homology"/>
<evidence type="ECO:0000313" key="6">
    <source>
        <dbReference type="Proteomes" id="UP001623660"/>
    </source>
</evidence>
<evidence type="ECO:0000313" key="5">
    <source>
        <dbReference type="EMBL" id="MFL0198883.1"/>
    </source>
</evidence>
<dbReference type="InterPro" id="IPR044946">
    <property type="entry name" value="Restrct_endonuc_typeI_TRD_sf"/>
</dbReference>
<dbReference type="Pfam" id="PF01420">
    <property type="entry name" value="Methylase_S"/>
    <property type="match status" value="2"/>
</dbReference>
<dbReference type="EC" id="3.1.21.-" evidence="5"/>
<keyword evidence="6" id="KW-1185">Reference proteome</keyword>
<dbReference type="RefSeq" id="WP_406794995.1">
    <property type="nucleotide sequence ID" value="NZ_JBJHZX010000130.1"/>
</dbReference>
<keyword evidence="5" id="KW-0255">Endonuclease</keyword>
<evidence type="ECO:0000256" key="2">
    <source>
        <dbReference type="ARBA" id="ARBA00022747"/>
    </source>
</evidence>
<sequence length="310" mass="35544">PKHNIIDPVFLKYYLMWEKTQDLLVSMVGEGITRITLSKKMIEDLEINIPPLEEQKKIASIISSLDYKIQLNDEVNKTLEQIAHAIFESWFVDFEPFKDKGFEKSQLGIIPKGWKVEKMACVVPVTDGTHDSPKKRESGYRLLTSKHIKNNKVQFKEANFISEEDFIKINKRSKVEKFDVLITMIGTIGNTLLVQDECINYAIKNIGLIKTSLNRGMAEFIFMYLSSDRIKNYIKTKVTGNGQPYISLGNLKDVPVVVPSANVIDNFQKIVSKLYKKIEKNNTMNENLTSIRDKILSKLMLGEVIVKKYS</sequence>
<feature type="domain" description="Type I restriction modification DNA specificity" evidence="4">
    <location>
        <begin position="137"/>
        <end position="287"/>
    </location>
</feature>
<dbReference type="GO" id="GO:0016787">
    <property type="term" value="F:hydrolase activity"/>
    <property type="evidence" value="ECO:0007669"/>
    <property type="project" value="UniProtKB-KW"/>
</dbReference>
<dbReference type="PANTHER" id="PTHR30408:SF13">
    <property type="entry name" value="TYPE I RESTRICTION ENZYME HINDI SPECIFICITY SUBUNIT"/>
    <property type="match status" value="1"/>
</dbReference>
<name>A0ABW8SSY6_9CLOT</name>
<accession>A0ABW8SSY6</accession>